<dbReference type="Gene3D" id="6.10.250.660">
    <property type="match status" value="1"/>
</dbReference>
<dbReference type="GO" id="GO:0005737">
    <property type="term" value="C:cytoplasm"/>
    <property type="evidence" value="ECO:0007669"/>
    <property type="project" value="UniProtKB-SubCell"/>
</dbReference>
<protein>
    <recommendedName>
        <fullName evidence="11">DivIVA domain-containing protein</fullName>
    </recommendedName>
</protein>
<keyword evidence="10" id="KW-1185">Reference proteome</keyword>
<dbReference type="EMBL" id="AP025523">
    <property type="protein sequence ID" value="BDE07718.1"/>
    <property type="molecule type" value="Genomic_DNA"/>
</dbReference>
<dbReference type="PANTHER" id="PTHR35794">
    <property type="entry name" value="CELL DIVISION PROTEIN DIVIVA"/>
    <property type="match status" value="1"/>
</dbReference>
<sequence>MAKVTIVDIQHKAFKKALQGYDRSDVDHFLEEIMETLEDEAQARAALEAEIADLRDRISHFKAMEETMNQTLILAQRTADEVKANAHKEADLIKQEARIAAEREIALLGDRIDDSRREAQRHRDTAEKAKSELRSLLMSHLSLIDRQGDTGPLRAVAPAPVADAAPAEPAEAAPAEKSAPPEKPSPADASAAQAPAAPAKPQRTPADRLPLVKSEIDETDQLPINNGVRARKLVQ</sequence>
<evidence type="ECO:0000256" key="5">
    <source>
        <dbReference type="ARBA" id="ARBA00023054"/>
    </source>
</evidence>
<dbReference type="RefSeq" id="WP_317995293.1">
    <property type="nucleotide sequence ID" value="NZ_AP025523.1"/>
</dbReference>
<dbReference type="InterPro" id="IPR007793">
    <property type="entry name" value="DivIVA_fam"/>
</dbReference>
<dbReference type="GO" id="GO:0051301">
    <property type="term" value="P:cell division"/>
    <property type="evidence" value="ECO:0007669"/>
    <property type="project" value="UniProtKB-KW"/>
</dbReference>
<dbReference type="Proteomes" id="UP001317532">
    <property type="component" value="Chromosome"/>
</dbReference>
<evidence type="ECO:0000256" key="6">
    <source>
        <dbReference type="ARBA" id="ARBA00023306"/>
    </source>
</evidence>
<dbReference type="PANTHER" id="PTHR35794:SF2">
    <property type="entry name" value="CELL DIVISION PROTEIN DIVIVA"/>
    <property type="match status" value="1"/>
</dbReference>
<comment type="similarity">
    <text evidence="2">Belongs to the DivIVA family.</text>
</comment>
<evidence type="ECO:0000256" key="7">
    <source>
        <dbReference type="SAM" id="Coils"/>
    </source>
</evidence>
<keyword evidence="4" id="KW-0132">Cell division</keyword>
<accession>A0AAN1Y039</accession>
<name>A0AAN1Y039_UNVUL</name>
<feature type="coiled-coil region" evidence="7">
    <location>
        <begin position="30"/>
        <end position="64"/>
    </location>
</feature>
<evidence type="ECO:0000256" key="2">
    <source>
        <dbReference type="ARBA" id="ARBA00009008"/>
    </source>
</evidence>
<dbReference type="KEGG" id="vab:WPS_29940"/>
<dbReference type="Pfam" id="PF05103">
    <property type="entry name" value="DivIVA"/>
    <property type="match status" value="1"/>
</dbReference>
<dbReference type="NCBIfam" id="TIGR03544">
    <property type="entry name" value="DivI1A_domain"/>
    <property type="match status" value="1"/>
</dbReference>
<keyword evidence="3" id="KW-0963">Cytoplasm</keyword>
<feature type="compositionally biased region" description="Low complexity" evidence="8">
    <location>
        <begin position="186"/>
        <end position="204"/>
    </location>
</feature>
<dbReference type="InterPro" id="IPR019933">
    <property type="entry name" value="DivIVA_domain"/>
</dbReference>
<comment type="subcellular location">
    <subcellularLocation>
        <location evidence="1">Cytoplasm</location>
    </subcellularLocation>
</comment>
<evidence type="ECO:0000256" key="1">
    <source>
        <dbReference type="ARBA" id="ARBA00004496"/>
    </source>
</evidence>
<evidence type="ECO:0000256" key="4">
    <source>
        <dbReference type="ARBA" id="ARBA00022618"/>
    </source>
</evidence>
<evidence type="ECO:0000313" key="10">
    <source>
        <dbReference type="Proteomes" id="UP001317532"/>
    </source>
</evidence>
<feature type="compositionally biased region" description="Low complexity" evidence="8">
    <location>
        <begin position="161"/>
        <end position="178"/>
    </location>
</feature>
<organism evidence="9 10">
    <name type="scientific">Vulcanimicrobium alpinum</name>
    <dbReference type="NCBI Taxonomy" id="3016050"/>
    <lineage>
        <taxon>Bacteria</taxon>
        <taxon>Bacillati</taxon>
        <taxon>Vulcanimicrobiota</taxon>
        <taxon>Vulcanimicrobiia</taxon>
        <taxon>Vulcanimicrobiales</taxon>
        <taxon>Vulcanimicrobiaceae</taxon>
        <taxon>Vulcanimicrobium</taxon>
    </lineage>
</organism>
<feature type="region of interest" description="Disordered" evidence="8">
    <location>
        <begin position="161"/>
        <end position="235"/>
    </location>
</feature>
<gene>
    <name evidence="9" type="ORF">WPS_29940</name>
</gene>
<evidence type="ECO:0000256" key="8">
    <source>
        <dbReference type="SAM" id="MobiDB-lite"/>
    </source>
</evidence>
<keyword evidence="6" id="KW-0131">Cell cycle</keyword>
<keyword evidence="5 7" id="KW-0175">Coiled coil</keyword>
<dbReference type="AlphaFoldDB" id="A0AAN1Y039"/>
<proteinExistence type="inferred from homology"/>
<evidence type="ECO:0008006" key="11">
    <source>
        <dbReference type="Google" id="ProtNLM"/>
    </source>
</evidence>
<evidence type="ECO:0000313" key="9">
    <source>
        <dbReference type="EMBL" id="BDE07718.1"/>
    </source>
</evidence>
<evidence type="ECO:0000256" key="3">
    <source>
        <dbReference type="ARBA" id="ARBA00022490"/>
    </source>
</evidence>
<reference evidence="9 10" key="1">
    <citation type="journal article" date="2022" name="ISME Commun">
        <title>Vulcanimicrobium alpinus gen. nov. sp. nov., the first cultivated representative of the candidate phylum 'Eremiobacterota', is a metabolically versatile aerobic anoxygenic phototroph.</title>
        <authorList>
            <person name="Yabe S."/>
            <person name="Muto K."/>
            <person name="Abe K."/>
            <person name="Yokota A."/>
            <person name="Staudigel H."/>
            <person name="Tebo B.M."/>
        </authorList>
    </citation>
    <scope>NUCLEOTIDE SEQUENCE [LARGE SCALE GENOMIC DNA]</scope>
    <source>
        <strain evidence="9 10">WC8-2</strain>
    </source>
</reference>